<organism evidence="2 3">
    <name type="scientific">Fusarium tricinctum</name>
    <dbReference type="NCBI Taxonomy" id="61284"/>
    <lineage>
        <taxon>Eukaryota</taxon>
        <taxon>Fungi</taxon>
        <taxon>Dikarya</taxon>
        <taxon>Ascomycota</taxon>
        <taxon>Pezizomycotina</taxon>
        <taxon>Sordariomycetes</taxon>
        <taxon>Hypocreomycetidae</taxon>
        <taxon>Hypocreales</taxon>
        <taxon>Nectriaceae</taxon>
        <taxon>Fusarium</taxon>
        <taxon>Fusarium tricinctum species complex</taxon>
    </lineage>
</organism>
<name>A0A8K0S195_9HYPO</name>
<comment type="caution">
    <text evidence="2">The sequence shown here is derived from an EMBL/GenBank/DDBJ whole genome shotgun (WGS) entry which is preliminary data.</text>
</comment>
<evidence type="ECO:0000313" key="3">
    <source>
        <dbReference type="Proteomes" id="UP000813427"/>
    </source>
</evidence>
<evidence type="ECO:0000256" key="1">
    <source>
        <dbReference type="SAM" id="MobiDB-lite"/>
    </source>
</evidence>
<dbReference type="EMBL" id="JAGPXF010000002">
    <property type="protein sequence ID" value="KAH7257036.1"/>
    <property type="molecule type" value="Genomic_DNA"/>
</dbReference>
<feature type="compositionally biased region" description="Polar residues" evidence="1">
    <location>
        <begin position="15"/>
        <end position="24"/>
    </location>
</feature>
<evidence type="ECO:0000313" key="2">
    <source>
        <dbReference type="EMBL" id="KAH7257036.1"/>
    </source>
</evidence>
<dbReference type="Proteomes" id="UP000813427">
    <property type="component" value="Unassembled WGS sequence"/>
</dbReference>
<protein>
    <submittedName>
        <fullName evidence="2">Uncharacterized protein</fullName>
    </submittedName>
</protein>
<feature type="compositionally biased region" description="Basic and acidic residues" evidence="1">
    <location>
        <begin position="47"/>
        <end position="63"/>
    </location>
</feature>
<sequence length="245" mass="27822">MSSSFSRWPLAMQRPSRSSTSNIENETEAEPKAEPKAKLKATLRATLKTESEAKAETREDHNSKSSTLTPPAVEESPAQVSDNLRRAVDLVDGCCLQASTYYIQEFMAEFQNRDEKSYDTELGRRCFRIYNEKTATDSLRTNTGIICDILQVQVKSMALLMTSEMVIDLGIKKLCEAAERIETAQEVFKSLKVDNEDSRLQAVFVSGILYCQKLHREDIAGRIRRAAEQFHKRKFVITEAWETIP</sequence>
<reference evidence="2" key="1">
    <citation type="journal article" date="2021" name="Nat. Commun.">
        <title>Genetic determinants of endophytism in the Arabidopsis root mycobiome.</title>
        <authorList>
            <person name="Mesny F."/>
            <person name="Miyauchi S."/>
            <person name="Thiergart T."/>
            <person name="Pickel B."/>
            <person name="Atanasova L."/>
            <person name="Karlsson M."/>
            <person name="Huettel B."/>
            <person name="Barry K.W."/>
            <person name="Haridas S."/>
            <person name="Chen C."/>
            <person name="Bauer D."/>
            <person name="Andreopoulos W."/>
            <person name="Pangilinan J."/>
            <person name="LaButti K."/>
            <person name="Riley R."/>
            <person name="Lipzen A."/>
            <person name="Clum A."/>
            <person name="Drula E."/>
            <person name="Henrissat B."/>
            <person name="Kohler A."/>
            <person name="Grigoriev I.V."/>
            <person name="Martin F.M."/>
            <person name="Hacquard S."/>
        </authorList>
    </citation>
    <scope>NUCLEOTIDE SEQUENCE</scope>
    <source>
        <strain evidence="2">MPI-SDFR-AT-0068</strain>
    </source>
</reference>
<proteinExistence type="predicted"/>
<dbReference type="AlphaFoldDB" id="A0A8K0S195"/>
<accession>A0A8K0S195</accession>
<gene>
    <name evidence="2" type="ORF">BKA59DRAFT_95697</name>
</gene>
<feature type="region of interest" description="Disordered" evidence="1">
    <location>
        <begin position="1"/>
        <end position="80"/>
    </location>
</feature>
<keyword evidence="3" id="KW-1185">Reference proteome</keyword>